<comment type="subcellular location">
    <subcellularLocation>
        <location evidence="1">Membrane</location>
    </subcellularLocation>
</comment>
<feature type="transmembrane region" description="Helical" evidence="7">
    <location>
        <begin position="184"/>
        <end position="205"/>
    </location>
</feature>
<evidence type="ECO:0000313" key="10">
    <source>
        <dbReference type="Proteomes" id="UP001154114"/>
    </source>
</evidence>
<keyword evidence="10" id="KW-1185">Reference proteome</keyword>
<feature type="transmembrane region" description="Helical" evidence="7">
    <location>
        <begin position="77"/>
        <end position="97"/>
    </location>
</feature>
<feature type="transmembrane region" description="Helical" evidence="7">
    <location>
        <begin position="117"/>
        <end position="137"/>
    </location>
</feature>
<gene>
    <name evidence="9" type="ORF">CINC_LOCUS12048</name>
</gene>
<evidence type="ECO:0000256" key="6">
    <source>
        <dbReference type="ARBA" id="ARBA00023136"/>
    </source>
</evidence>
<keyword evidence="2" id="KW-0813">Transport</keyword>
<keyword evidence="5 7" id="KW-1133">Transmembrane helix</keyword>
<dbReference type="Proteomes" id="UP001154114">
    <property type="component" value="Chromosome 7"/>
</dbReference>
<evidence type="ECO:0000256" key="7">
    <source>
        <dbReference type="SAM" id="Phobius"/>
    </source>
</evidence>
<keyword evidence="6 7" id="KW-0472">Membrane</keyword>
<feature type="transmembrane region" description="Helical" evidence="7">
    <location>
        <begin position="217"/>
        <end position="237"/>
    </location>
</feature>
<dbReference type="OrthoDB" id="432881at2759"/>
<feature type="transmembrane region" description="Helical" evidence="7">
    <location>
        <begin position="42"/>
        <end position="65"/>
    </location>
</feature>
<dbReference type="Pfam" id="PF03188">
    <property type="entry name" value="Cytochrom_B561"/>
    <property type="match status" value="1"/>
</dbReference>
<name>A0A9P0BW43_CHRIL</name>
<dbReference type="SMART" id="SM00665">
    <property type="entry name" value="B561"/>
    <property type="match status" value="1"/>
</dbReference>
<dbReference type="EMBL" id="LR824010">
    <property type="protein sequence ID" value="CAH0625437.1"/>
    <property type="molecule type" value="Genomic_DNA"/>
</dbReference>
<evidence type="ECO:0000256" key="4">
    <source>
        <dbReference type="ARBA" id="ARBA00022982"/>
    </source>
</evidence>
<dbReference type="PROSITE" id="PS50939">
    <property type="entry name" value="CYTOCHROME_B561"/>
    <property type="match status" value="1"/>
</dbReference>
<keyword evidence="4" id="KW-0249">Electron transport</keyword>
<evidence type="ECO:0000256" key="1">
    <source>
        <dbReference type="ARBA" id="ARBA00004370"/>
    </source>
</evidence>
<accession>A0A9P0BW43</accession>
<dbReference type="GO" id="GO:0016020">
    <property type="term" value="C:membrane"/>
    <property type="evidence" value="ECO:0007669"/>
    <property type="project" value="UniProtKB-SubCell"/>
</dbReference>
<evidence type="ECO:0000256" key="2">
    <source>
        <dbReference type="ARBA" id="ARBA00022448"/>
    </source>
</evidence>
<protein>
    <recommendedName>
        <fullName evidence="8">Cytochrome b561 domain-containing protein</fullName>
    </recommendedName>
</protein>
<dbReference type="AlphaFoldDB" id="A0A9P0BW43"/>
<evidence type="ECO:0000256" key="3">
    <source>
        <dbReference type="ARBA" id="ARBA00022692"/>
    </source>
</evidence>
<proteinExistence type="predicted"/>
<feature type="domain" description="Cytochrome b561" evidence="8">
    <location>
        <begin position="48"/>
        <end position="241"/>
    </location>
</feature>
<evidence type="ECO:0000259" key="8">
    <source>
        <dbReference type="PROSITE" id="PS50939"/>
    </source>
</evidence>
<organism evidence="9 10">
    <name type="scientific">Chrysodeixis includens</name>
    <name type="common">Soybean looper</name>
    <name type="synonym">Pseudoplusia includens</name>
    <dbReference type="NCBI Taxonomy" id="689277"/>
    <lineage>
        <taxon>Eukaryota</taxon>
        <taxon>Metazoa</taxon>
        <taxon>Ecdysozoa</taxon>
        <taxon>Arthropoda</taxon>
        <taxon>Hexapoda</taxon>
        <taxon>Insecta</taxon>
        <taxon>Pterygota</taxon>
        <taxon>Neoptera</taxon>
        <taxon>Endopterygota</taxon>
        <taxon>Lepidoptera</taxon>
        <taxon>Glossata</taxon>
        <taxon>Ditrysia</taxon>
        <taxon>Noctuoidea</taxon>
        <taxon>Noctuidae</taxon>
        <taxon>Plusiinae</taxon>
        <taxon>Chrysodeixis</taxon>
    </lineage>
</organism>
<sequence>MEYAERTCDLECVKQGATRHEFVGPVKIVLMEPLPEDYNRKAVASGCLSMALLIMGVVVFTVFLFTLTFQLRWPENVHILLCTMGFQLFLPAGIMMANNLFGGAAQLRPSHRKTQHFLLQVVAIACGVGGSAVVFLCGTAKTKMTWHALTGVSSALLMALTSVIGPTVFLTDDTKAFGRCNRNAHIVVGVPAFLVSTSSFILGLLKESFIAWTMTLGILNLHYIIIALTVIYTLAILNAMQLRLSLSEI</sequence>
<reference evidence="9" key="1">
    <citation type="submission" date="2021-12" db="EMBL/GenBank/DDBJ databases">
        <authorList>
            <person name="King R."/>
        </authorList>
    </citation>
    <scope>NUCLEOTIDE SEQUENCE</scope>
</reference>
<dbReference type="InterPro" id="IPR006593">
    <property type="entry name" value="Cyt_b561/ferric_Rdtase_TM"/>
</dbReference>
<keyword evidence="3 7" id="KW-0812">Transmembrane</keyword>
<evidence type="ECO:0000313" key="9">
    <source>
        <dbReference type="EMBL" id="CAH0625437.1"/>
    </source>
</evidence>
<dbReference type="Gene3D" id="1.20.120.1770">
    <property type="match status" value="1"/>
</dbReference>
<feature type="transmembrane region" description="Helical" evidence="7">
    <location>
        <begin position="144"/>
        <end position="164"/>
    </location>
</feature>
<evidence type="ECO:0000256" key="5">
    <source>
        <dbReference type="ARBA" id="ARBA00022989"/>
    </source>
</evidence>